<organism evidence="4 5">
    <name type="scientific">Solimonas fluminis</name>
    <dbReference type="NCBI Taxonomy" id="2086571"/>
    <lineage>
        <taxon>Bacteria</taxon>
        <taxon>Pseudomonadati</taxon>
        <taxon>Pseudomonadota</taxon>
        <taxon>Gammaproteobacteria</taxon>
        <taxon>Nevskiales</taxon>
        <taxon>Nevskiaceae</taxon>
        <taxon>Solimonas</taxon>
    </lineage>
</organism>
<proteinExistence type="predicted"/>
<keyword evidence="1 3" id="KW-0732">Signal</keyword>
<name>A0A2S5TL86_9GAMM</name>
<dbReference type="Proteomes" id="UP000238220">
    <property type="component" value="Unassembled WGS sequence"/>
</dbReference>
<dbReference type="Pfam" id="PF10503">
    <property type="entry name" value="Esterase_PHB"/>
    <property type="match status" value="1"/>
</dbReference>
<dbReference type="GO" id="GO:0005576">
    <property type="term" value="C:extracellular region"/>
    <property type="evidence" value="ECO:0007669"/>
    <property type="project" value="InterPro"/>
</dbReference>
<sequence length="301" mass="31501">MVASHLSRPLRSLGIALLAALAACGGTGGVVSSAQAASSQEYTLSFQGMERSYRLYVPDGGGNGSRPLIVALHGGFGTGKNMEELTGFDLVGGNAGFVVAYPDGVGRSWNSGSCCGPALKKNVDDVGFLRAMVADIGRRTPIDTKRVYGTGFSNGAMMVHRVACEAPDLFKAIAAASGGIMVPNCSARQPIAALLIQGRADPRIPWDGGDFEGNYRPPVRDVFSKLASRNQCAAKEETQQDGSASCVTRRGCAGGAEVKLCGIDGMGHQWAGAKELLPRLLGKGTSNYNASQKVVQFFQQH</sequence>
<accession>A0A2S5TL86</accession>
<evidence type="ECO:0000256" key="3">
    <source>
        <dbReference type="SAM" id="SignalP"/>
    </source>
</evidence>
<dbReference type="AlphaFoldDB" id="A0A2S5TL86"/>
<evidence type="ECO:0000256" key="1">
    <source>
        <dbReference type="ARBA" id="ARBA00022729"/>
    </source>
</evidence>
<dbReference type="InterPro" id="IPR010126">
    <property type="entry name" value="Esterase_phb"/>
</dbReference>
<dbReference type="Gene3D" id="3.40.50.1820">
    <property type="entry name" value="alpha/beta hydrolase"/>
    <property type="match status" value="1"/>
</dbReference>
<comment type="caution">
    <text evidence="4">The sequence shown here is derived from an EMBL/GenBank/DDBJ whole genome shotgun (WGS) entry which is preliminary data.</text>
</comment>
<gene>
    <name evidence="4" type="ORF">C3942_02350</name>
</gene>
<dbReference type="RefSeq" id="WP_104228721.1">
    <property type="nucleotide sequence ID" value="NZ_PSNW01000001.1"/>
</dbReference>
<dbReference type="PANTHER" id="PTHR43037">
    <property type="entry name" value="UNNAMED PRODUCT-RELATED"/>
    <property type="match status" value="1"/>
</dbReference>
<evidence type="ECO:0000313" key="5">
    <source>
        <dbReference type="Proteomes" id="UP000238220"/>
    </source>
</evidence>
<protein>
    <submittedName>
        <fullName evidence="4">Polyhydroxybutyrate depolymerase</fullName>
    </submittedName>
</protein>
<feature type="chain" id="PRO_5015534232" evidence="3">
    <location>
        <begin position="37"/>
        <end position="301"/>
    </location>
</feature>
<dbReference type="SUPFAM" id="SSF53474">
    <property type="entry name" value="alpha/beta-Hydrolases"/>
    <property type="match status" value="1"/>
</dbReference>
<evidence type="ECO:0000256" key="2">
    <source>
        <dbReference type="ARBA" id="ARBA00022801"/>
    </source>
</evidence>
<dbReference type="GO" id="GO:0016787">
    <property type="term" value="F:hydrolase activity"/>
    <property type="evidence" value="ECO:0007669"/>
    <property type="project" value="UniProtKB-KW"/>
</dbReference>
<dbReference type="InterPro" id="IPR050955">
    <property type="entry name" value="Plant_Biomass_Hydrol_Est"/>
</dbReference>
<evidence type="ECO:0000313" key="4">
    <source>
        <dbReference type="EMBL" id="PPE75755.1"/>
    </source>
</evidence>
<reference evidence="4 5" key="1">
    <citation type="submission" date="2018-02" db="EMBL/GenBank/DDBJ databases">
        <title>Genome sequencing of Solimonas sp. HR-BB.</title>
        <authorList>
            <person name="Lee Y."/>
            <person name="Jeon C.O."/>
        </authorList>
    </citation>
    <scope>NUCLEOTIDE SEQUENCE [LARGE SCALE GENOMIC DNA]</scope>
    <source>
        <strain evidence="4 5">HR-BB</strain>
    </source>
</reference>
<dbReference type="EMBL" id="PSNW01000001">
    <property type="protein sequence ID" value="PPE75755.1"/>
    <property type="molecule type" value="Genomic_DNA"/>
</dbReference>
<feature type="signal peptide" evidence="3">
    <location>
        <begin position="1"/>
        <end position="36"/>
    </location>
</feature>
<keyword evidence="5" id="KW-1185">Reference proteome</keyword>
<dbReference type="PANTHER" id="PTHR43037:SF1">
    <property type="entry name" value="BLL1128 PROTEIN"/>
    <property type="match status" value="1"/>
</dbReference>
<keyword evidence="2" id="KW-0378">Hydrolase</keyword>
<dbReference type="OrthoDB" id="5291933at2"/>
<dbReference type="InterPro" id="IPR029058">
    <property type="entry name" value="AB_hydrolase_fold"/>
</dbReference>